<accession>A0A0A9GAK9</accession>
<keyword evidence="1" id="KW-0472">Membrane</keyword>
<keyword evidence="1" id="KW-0812">Transmembrane</keyword>
<keyword evidence="1" id="KW-1133">Transmembrane helix</keyword>
<protein>
    <submittedName>
        <fullName evidence="2">Uncharacterized protein</fullName>
    </submittedName>
</protein>
<feature type="transmembrane region" description="Helical" evidence="1">
    <location>
        <begin position="20"/>
        <end position="46"/>
    </location>
</feature>
<dbReference type="EMBL" id="GBRH01180178">
    <property type="protein sequence ID" value="JAE17718.1"/>
    <property type="molecule type" value="Transcribed_RNA"/>
</dbReference>
<evidence type="ECO:0000313" key="2">
    <source>
        <dbReference type="EMBL" id="JAE17718.1"/>
    </source>
</evidence>
<reference evidence="2" key="1">
    <citation type="submission" date="2014-09" db="EMBL/GenBank/DDBJ databases">
        <authorList>
            <person name="Magalhaes I.L.F."/>
            <person name="Oliveira U."/>
            <person name="Santos F.R."/>
            <person name="Vidigal T.H.D.A."/>
            <person name="Brescovit A.D."/>
            <person name="Santos A.J."/>
        </authorList>
    </citation>
    <scope>NUCLEOTIDE SEQUENCE</scope>
    <source>
        <tissue evidence="2">Shoot tissue taken approximately 20 cm above the soil surface</tissue>
    </source>
</reference>
<dbReference type="AlphaFoldDB" id="A0A0A9GAK9"/>
<name>A0A0A9GAK9_ARUDO</name>
<organism evidence="2">
    <name type="scientific">Arundo donax</name>
    <name type="common">Giant reed</name>
    <name type="synonym">Donax arundinaceus</name>
    <dbReference type="NCBI Taxonomy" id="35708"/>
    <lineage>
        <taxon>Eukaryota</taxon>
        <taxon>Viridiplantae</taxon>
        <taxon>Streptophyta</taxon>
        <taxon>Embryophyta</taxon>
        <taxon>Tracheophyta</taxon>
        <taxon>Spermatophyta</taxon>
        <taxon>Magnoliopsida</taxon>
        <taxon>Liliopsida</taxon>
        <taxon>Poales</taxon>
        <taxon>Poaceae</taxon>
        <taxon>PACMAD clade</taxon>
        <taxon>Arundinoideae</taxon>
        <taxon>Arundineae</taxon>
        <taxon>Arundo</taxon>
    </lineage>
</organism>
<proteinExistence type="predicted"/>
<sequence>MYWPRCLRKILLKCLDWSTGLTGIAAASLFWVELNLVLPLCMLYFMRKLLML</sequence>
<evidence type="ECO:0000256" key="1">
    <source>
        <dbReference type="SAM" id="Phobius"/>
    </source>
</evidence>
<reference evidence="2" key="2">
    <citation type="journal article" date="2015" name="Data Brief">
        <title>Shoot transcriptome of the giant reed, Arundo donax.</title>
        <authorList>
            <person name="Barrero R.A."/>
            <person name="Guerrero F.D."/>
            <person name="Moolhuijzen P."/>
            <person name="Goolsby J.A."/>
            <person name="Tidwell J."/>
            <person name="Bellgard S.E."/>
            <person name="Bellgard M.I."/>
        </authorList>
    </citation>
    <scope>NUCLEOTIDE SEQUENCE</scope>
    <source>
        <tissue evidence="2">Shoot tissue taken approximately 20 cm above the soil surface</tissue>
    </source>
</reference>